<dbReference type="Pfam" id="PF00476">
    <property type="entry name" value="DNA_pol_A"/>
    <property type="match status" value="1"/>
</dbReference>
<feature type="domain" description="DNA-directed DNA polymerase family A palm" evidence="5">
    <location>
        <begin position="375"/>
        <end position="566"/>
    </location>
</feature>
<dbReference type="GO" id="GO:0006302">
    <property type="term" value="P:double-strand break repair"/>
    <property type="evidence" value="ECO:0007669"/>
    <property type="project" value="TreeGrafter"/>
</dbReference>
<feature type="compositionally biased region" description="Basic and acidic residues" evidence="4">
    <location>
        <begin position="76"/>
        <end position="104"/>
    </location>
</feature>
<dbReference type="InterPro" id="IPR043502">
    <property type="entry name" value="DNA/RNA_pol_sf"/>
</dbReference>
<dbReference type="Proteomes" id="UP001145799">
    <property type="component" value="Unassembled WGS sequence"/>
</dbReference>
<feature type="region of interest" description="Disordered" evidence="4">
    <location>
        <begin position="49"/>
        <end position="109"/>
    </location>
</feature>
<dbReference type="GO" id="GO:0004527">
    <property type="term" value="F:exonuclease activity"/>
    <property type="evidence" value="ECO:0007669"/>
    <property type="project" value="UniProtKB-KW"/>
</dbReference>
<evidence type="ECO:0000256" key="4">
    <source>
        <dbReference type="SAM" id="MobiDB-lite"/>
    </source>
</evidence>
<dbReference type="GO" id="GO:0006261">
    <property type="term" value="P:DNA-templated DNA replication"/>
    <property type="evidence" value="ECO:0007669"/>
    <property type="project" value="InterPro"/>
</dbReference>
<evidence type="ECO:0000313" key="8">
    <source>
        <dbReference type="Proteomes" id="UP001145799"/>
    </source>
</evidence>
<dbReference type="GO" id="GO:0003677">
    <property type="term" value="F:DNA binding"/>
    <property type="evidence" value="ECO:0007669"/>
    <property type="project" value="InterPro"/>
</dbReference>
<comment type="caution">
    <text evidence="6">The sequence shown here is derived from an EMBL/GenBank/DDBJ whole genome shotgun (WGS) entry which is preliminary data.</text>
</comment>
<dbReference type="EMBL" id="JAVDYD010000001">
    <property type="protein sequence ID" value="MDR7341496.1"/>
    <property type="molecule type" value="Genomic_DNA"/>
</dbReference>
<dbReference type="AlphaFoldDB" id="A0A9X3PDW2"/>
<proteinExistence type="predicted"/>
<keyword evidence="9" id="KW-1185">Reference proteome</keyword>
<comment type="catalytic activity">
    <reaction evidence="3">
        <text>DNA(n) + a 2'-deoxyribonucleoside 5'-triphosphate = DNA(n+1) + diphosphate</text>
        <dbReference type="Rhea" id="RHEA:22508"/>
        <dbReference type="Rhea" id="RHEA-COMP:17339"/>
        <dbReference type="Rhea" id="RHEA-COMP:17340"/>
        <dbReference type="ChEBI" id="CHEBI:33019"/>
        <dbReference type="ChEBI" id="CHEBI:61560"/>
        <dbReference type="ChEBI" id="CHEBI:173112"/>
        <dbReference type="EC" id="2.7.7.7"/>
    </reaction>
</comment>
<organism evidence="6 8">
    <name type="scientific">Glycomyces lechevalierae</name>
    <dbReference type="NCBI Taxonomy" id="256034"/>
    <lineage>
        <taxon>Bacteria</taxon>
        <taxon>Bacillati</taxon>
        <taxon>Actinomycetota</taxon>
        <taxon>Actinomycetes</taxon>
        <taxon>Glycomycetales</taxon>
        <taxon>Glycomycetaceae</taxon>
        <taxon>Glycomyces</taxon>
    </lineage>
</organism>
<dbReference type="SUPFAM" id="SSF56672">
    <property type="entry name" value="DNA/RNA polymerases"/>
    <property type="match status" value="1"/>
</dbReference>
<sequence length="607" mass="64823">MEVALVHGRGGEGWTMPLPGGAVTYHPDLAAAVAAIEAEARRGAGRARIAASAGERQAGLEAGTERSAEPGGAVHEASERDAPHQPDLADVRSEDSPADRDRADFGNGHAEGPRWVLAGAAQDYPPLLAAGARLDRCRDLRLAERILCRVEGREPPAVTAETDPDAGTLFEREPEPVDGPALLVRLQATWLDQRRRAAAAGIPGLGTLLAAESAGALVAAEMSRTGVPFDRSVHDRLLRDLLGPRPTKGMRPRKLQALADKVVDAFGHQLNPDSTKQVLAAFHAAGLDVKNTHSWELASVDHPAVEALKVYREHARVWSAFGWNWADAWVSGTGAPGAEADPALADRGRFRPVYMVAGADTGRWGTDGGGALQLPHAVREAIRAEPGWKLVAADAAQLEPRLLAAISGDQAMIAATAADDLYTELAPRLGGERSKAKIALISAMYGGTAGDAAQLVQLMRDRFPAAFHRVESAARTGEKGGLVRTWLGRTVPAPGERWWQALNSEDGTRAATGRGRFTRNFIVQGTAAEWALVLLALLRRELYERDLGELVFFLHDEVVVHCPADHAATVGAVIERAAEAATRTLFGDMPVRIPLRPKVVDSYSEAK</sequence>
<keyword evidence="7" id="KW-0548">Nucleotidyltransferase</keyword>
<dbReference type="Proteomes" id="UP001183604">
    <property type="component" value="Unassembled WGS sequence"/>
</dbReference>
<reference evidence="7 9" key="2">
    <citation type="submission" date="2023-07" db="EMBL/GenBank/DDBJ databases">
        <title>Sequencing the genomes of 1000 actinobacteria strains.</title>
        <authorList>
            <person name="Klenk H.-P."/>
        </authorList>
    </citation>
    <scope>NUCLEOTIDE SEQUENCE [LARGE SCALE GENOMIC DNA]</scope>
    <source>
        <strain evidence="7 9">DSM 44724</strain>
    </source>
</reference>
<dbReference type="PANTHER" id="PTHR10133">
    <property type="entry name" value="DNA POLYMERASE I"/>
    <property type="match status" value="1"/>
</dbReference>
<accession>A0A9X3PDW2</accession>
<dbReference type="InterPro" id="IPR002298">
    <property type="entry name" value="DNA_polymerase_A"/>
</dbReference>
<evidence type="ECO:0000313" key="6">
    <source>
        <dbReference type="EMBL" id="MDA1383515.1"/>
    </source>
</evidence>
<reference evidence="6" key="1">
    <citation type="submission" date="2022-12" db="EMBL/GenBank/DDBJ databases">
        <title>Gycomyces niveus sp.nov., a novel actinomycete isolated from soil in Shouguang.</title>
        <authorList>
            <person name="Yang X."/>
        </authorList>
    </citation>
    <scope>NUCLEOTIDE SEQUENCE</scope>
    <source>
        <strain evidence="6">DSM 44724</strain>
    </source>
</reference>
<gene>
    <name evidence="7" type="ORF">J2S69_005215</name>
    <name evidence="6" type="ORF">O2L01_00865</name>
</gene>
<evidence type="ECO:0000313" key="7">
    <source>
        <dbReference type="EMBL" id="MDR7341496.1"/>
    </source>
</evidence>
<keyword evidence="6" id="KW-0378">Hydrolase</keyword>
<evidence type="ECO:0000313" key="9">
    <source>
        <dbReference type="Proteomes" id="UP001183604"/>
    </source>
</evidence>
<dbReference type="CDD" id="cd06444">
    <property type="entry name" value="DNA_pol_A"/>
    <property type="match status" value="1"/>
</dbReference>
<evidence type="ECO:0000256" key="2">
    <source>
        <dbReference type="ARBA" id="ARBA00022705"/>
    </source>
</evidence>
<dbReference type="GO" id="GO:0003887">
    <property type="term" value="F:DNA-directed DNA polymerase activity"/>
    <property type="evidence" value="ECO:0007669"/>
    <property type="project" value="UniProtKB-EC"/>
</dbReference>
<dbReference type="PANTHER" id="PTHR10133:SF27">
    <property type="entry name" value="DNA POLYMERASE NU"/>
    <property type="match status" value="1"/>
</dbReference>
<dbReference type="Gene3D" id="1.10.150.20">
    <property type="entry name" value="5' to 3' exonuclease, C-terminal subdomain"/>
    <property type="match status" value="1"/>
</dbReference>
<dbReference type="PRINTS" id="PR00868">
    <property type="entry name" value="DNAPOLI"/>
</dbReference>
<dbReference type="Gene3D" id="3.30.70.370">
    <property type="match status" value="1"/>
</dbReference>
<evidence type="ECO:0000256" key="3">
    <source>
        <dbReference type="ARBA" id="ARBA00049244"/>
    </source>
</evidence>
<keyword evidence="6" id="KW-0540">Nuclease</keyword>
<dbReference type="RefSeq" id="WP_270119579.1">
    <property type="nucleotide sequence ID" value="NZ_BAAAOM010000001.1"/>
</dbReference>
<dbReference type="EMBL" id="JAPZVQ010000001">
    <property type="protein sequence ID" value="MDA1383515.1"/>
    <property type="molecule type" value="Genomic_DNA"/>
</dbReference>
<dbReference type="InterPro" id="IPR001098">
    <property type="entry name" value="DNA-dir_DNA_pol_A_palm_dom"/>
</dbReference>
<keyword evidence="6" id="KW-0269">Exonuclease</keyword>
<name>A0A9X3PDW2_9ACTN</name>
<evidence type="ECO:0000259" key="5">
    <source>
        <dbReference type="SMART" id="SM00482"/>
    </source>
</evidence>
<dbReference type="EC" id="2.7.7.7" evidence="1"/>
<keyword evidence="2" id="KW-0235">DNA replication</keyword>
<keyword evidence="7" id="KW-0808">Transferase</keyword>
<dbReference type="NCBIfam" id="NF011538">
    <property type="entry name" value="PRK14975.1-1"/>
    <property type="match status" value="1"/>
</dbReference>
<protein>
    <recommendedName>
        <fullName evidence="1">DNA-directed DNA polymerase</fullName>
        <ecNumber evidence="1">2.7.7.7</ecNumber>
    </recommendedName>
</protein>
<dbReference type="SMART" id="SM00482">
    <property type="entry name" value="POLAc"/>
    <property type="match status" value="1"/>
</dbReference>
<evidence type="ECO:0000256" key="1">
    <source>
        <dbReference type="ARBA" id="ARBA00012417"/>
    </source>
</evidence>